<keyword evidence="2" id="KW-1185">Reference proteome</keyword>
<sequence>MRYILLCLLVLAGSVWGNPVKDPVVYKHVPYWYTVQTPKEISCVYTPGANMGMCGVPNYPDEVTVSVTRRSDYTEERAYRVATYIQYVCIDGVCSDAYGAIGGVLEGEVGITYWELPRGYYVTTEQGQYKAYKHGNGPLAQRFPIRDVLLNGESIDGFYVSVEQTQNLYNVHCNVQTQRCEYLGRELTLLELAQLVPFVKTDMCDAYLCYINSNKAMVAGINPDRKDIYVGLR</sequence>
<organism evidence="1 2">
    <name type="scientific">Pseudomonas phage PhiPA3</name>
    <name type="common">Pseudomonas aeruginosa phage PhiPA3</name>
    <dbReference type="NCBI Taxonomy" id="998086"/>
    <lineage>
        <taxon>Viruses</taxon>
        <taxon>Duplodnaviria</taxon>
        <taxon>Heunggongvirae</taxon>
        <taxon>Uroviricota</taxon>
        <taxon>Caudoviricetes</taxon>
        <taxon>Chimalliviridae</taxon>
        <taxon>Miltoncavirus</taxon>
        <taxon>Miltoncavirus PhiPA3</taxon>
    </lineage>
</organism>
<reference evidence="1 2" key="1">
    <citation type="journal article" date="2011" name="Microbiology">
        <title>The Pseudomonas aeruginosa generalized transducing phage phiPA3 is a new member of the phiKZ-like group of 'jumbo' phages, and infects model laboratory strains and clinical isolates from cystic fibrosis patients.</title>
        <authorList>
            <person name="Monson R."/>
            <person name="Foulds I."/>
            <person name="Foweraker J."/>
            <person name="Welch M."/>
            <person name="Salmond G.P."/>
        </authorList>
    </citation>
    <scope>NUCLEOTIDE SEQUENCE [LARGE SCALE GENOMIC DNA]</scope>
</reference>
<evidence type="ECO:0000313" key="1">
    <source>
        <dbReference type="EMBL" id="AEH03649.1"/>
    </source>
</evidence>
<name>F8SJ69_BPPA3</name>
<accession>F8SJ69</accession>
<evidence type="ECO:0000313" key="2">
    <source>
        <dbReference type="Proteomes" id="UP000008388"/>
    </source>
</evidence>
<organismHost>
    <name type="scientific">Pseudomonas aeruginosa</name>
    <dbReference type="NCBI Taxonomy" id="287"/>
</organismHost>
<proteinExistence type="predicted"/>
<dbReference type="EMBL" id="HQ630627">
    <property type="protein sequence ID" value="AEH03649.1"/>
    <property type="molecule type" value="Genomic_DNA"/>
</dbReference>
<dbReference type="GeneID" id="26643754"/>
<dbReference type="RefSeq" id="YP_009217305.1">
    <property type="nucleotide sequence ID" value="NC_028999.1"/>
</dbReference>
<protein>
    <submittedName>
        <fullName evidence="1">Uncharacterized protein 226</fullName>
    </submittedName>
</protein>
<gene>
    <name evidence="1" type="primary">226</name>
</gene>
<dbReference type="OrthoDB" id="28412at10239"/>
<dbReference type="KEGG" id="vg:26643754"/>
<dbReference type="Proteomes" id="UP000008388">
    <property type="component" value="Segment"/>
</dbReference>